<feature type="transmembrane region" description="Helical" evidence="1">
    <location>
        <begin position="30"/>
        <end position="50"/>
    </location>
</feature>
<dbReference type="RefSeq" id="WP_115923509.1">
    <property type="nucleotide sequence ID" value="NZ_QTUA01000001.1"/>
</dbReference>
<feature type="transmembrane region" description="Helical" evidence="1">
    <location>
        <begin position="56"/>
        <end position="78"/>
    </location>
</feature>
<feature type="transmembrane region" description="Helical" evidence="1">
    <location>
        <begin position="261"/>
        <end position="282"/>
    </location>
</feature>
<evidence type="ECO:0000313" key="3">
    <source>
        <dbReference type="Proteomes" id="UP000256253"/>
    </source>
</evidence>
<dbReference type="Proteomes" id="UP000256253">
    <property type="component" value="Unassembled WGS sequence"/>
</dbReference>
<evidence type="ECO:0000313" key="2">
    <source>
        <dbReference type="EMBL" id="REF31713.1"/>
    </source>
</evidence>
<keyword evidence="1" id="KW-0472">Membrane</keyword>
<dbReference type="PANTHER" id="PTHR36844:SF1">
    <property type="entry name" value="PROTEASE PRSW"/>
    <property type="match status" value="1"/>
</dbReference>
<comment type="caution">
    <text evidence="2">The sequence shown here is derived from an EMBL/GenBank/DDBJ whole genome shotgun (WGS) entry which is preliminary data.</text>
</comment>
<dbReference type="GO" id="GO:0008233">
    <property type="term" value="F:peptidase activity"/>
    <property type="evidence" value="ECO:0007669"/>
    <property type="project" value="InterPro"/>
</dbReference>
<feature type="transmembrane region" description="Helical" evidence="1">
    <location>
        <begin position="129"/>
        <end position="150"/>
    </location>
</feature>
<dbReference type="EMBL" id="QTUA01000001">
    <property type="protein sequence ID" value="REF31713.1"/>
    <property type="molecule type" value="Genomic_DNA"/>
</dbReference>
<name>A0A3D9UT63_9MICO</name>
<dbReference type="OrthoDB" id="9785431at2"/>
<protein>
    <submittedName>
        <fullName evidence="2">RsiW-degrading membrane proteinase PrsW (M82 family)</fullName>
    </submittedName>
</protein>
<feature type="transmembrane region" description="Helical" evidence="1">
    <location>
        <begin position="236"/>
        <end position="255"/>
    </location>
</feature>
<dbReference type="PANTHER" id="PTHR36844">
    <property type="entry name" value="PROTEASE PRSW"/>
    <property type="match status" value="1"/>
</dbReference>
<feature type="transmembrane region" description="Helical" evidence="1">
    <location>
        <begin position="90"/>
        <end position="109"/>
    </location>
</feature>
<dbReference type="AlphaFoldDB" id="A0A3D9UT63"/>
<dbReference type="Pfam" id="PF13367">
    <property type="entry name" value="PrsW-protease"/>
    <property type="match status" value="1"/>
</dbReference>
<reference evidence="2 3" key="1">
    <citation type="submission" date="2018-08" db="EMBL/GenBank/DDBJ databases">
        <title>Sequencing the genomes of 1000 actinobacteria strains.</title>
        <authorList>
            <person name="Klenk H.-P."/>
        </authorList>
    </citation>
    <scope>NUCLEOTIDE SEQUENCE [LARGE SCALE GENOMIC DNA]</scope>
    <source>
        <strain evidence="2 3">DSM 22967</strain>
    </source>
</reference>
<organism evidence="2 3">
    <name type="scientific">Calidifontibacter indicus</name>
    <dbReference type="NCBI Taxonomy" id="419650"/>
    <lineage>
        <taxon>Bacteria</taxon>
        <taxon>Bacillati</taxon>
        <taxon>Actinomycetota</taxon>
        <taxon>Actinomycetes</taxon>
        <taxon>Micrococcales</taxon>
        <taxon>Dermacoccaceae</taxon>
        <taxon>Calidifontibacter</taxon>
    </lineage>
</organism>
<dbReference type="InterPro" id="IPR026898">
    <property type="entry name" value="PrsW"/>
</dbReference>
<feature type="transmembrane region" description="Helical" evidence="1">
    <location>
        <begin position="206"/>
        <end position="229"/>
    </location>
</feature>
<accession>A0A3D9UT63</accession>
<proteinExistence type="predicted"/>
<keyword evidence="3" id="KW-1185">Reference proteome</keyword>
<sequence>MGIQPNSVRTLSRAELARVTGQRSLLRRSIGWAVGLVFFGLCLAVVLASVQAQSGATATVLGIAASVVVLGIVVPVFLWLDRFEPEPKGMLLFAFLWGACVATLGAALLNEVGGYLLGATGESDPLVAILVAPPVEESLKGFALLLLLVFRRREIDGVLDGMVYAGLCAAGFAFVEDIVYLANGYADSGEQGLVGTFVVRVLMSPFAHPMFTICTGIGIGIAATSPGFLMRVVPPLVGLACAIVLHAGWNALAILSEQGWLVAYVLLQVPLFCAFVALLLVARRRESAKIGEQLSAYVDTAWLSPPEVRMLASMGERRYARAWAKAHGGSQLRRQMVQFQDVAGELAMLRARMTRGDVGHDSRAREQLLLEALWVLRRPFLGTALYRGVEWAPIGRRTPGLG</sequence>
<gene>
    <name evidence="2" type="ORF">DFJ65_2790</name>
</gene>
<keyword evidence="1" id="KW-0812">Transmembrane</keyword>
<keyword evidence="1" id="KW-1133">Transmembrane helix</keyword>
<evidence type="ECO:0000256" key="1">
    <source>
        <dbReference type="SAM" id="Phobius"/>
    </source>
</evidence>
<feature type="transmembrane region" description="Helical" evidence="1">
    <location>
        <begin position="162"/>
        <end position="186"/>
    </location>
</feature>